<dbReference type="STRING" id="1763538.LPB68_13900"/>
<feature type="domain" description="Phosphotyrosine protein phosphatase I" evidence="1">
    <location>
        <begin position="1"/>
        <end position="172"/>
    </location>
</feature>
<dbReference type="SUPFAM" id="SSF52788">
    <property type="entry name" value="Phosphotyrosine protein phosphatases I"/>
    <property type="match status" value="1"/>
</dbReference>
<sequence length="178" mass="19729">MAEALLRKLAKERGLKLEVSSAGVAAMEGTPISRHAEAVLRDHNIDDKIVSQPLRLSVVQASDLILTLTQSHKQHVLRLFPEVVGKIYTLKEYAEDDEQVLRDLAELDSLVATLAMNRALGKPMNDGEHERLIEIQQRIPSFDVSDPFGGSREDYDVAAAEIRTAIDRIVDKLLGLGH</sequence>
<dbReference type="OrthoDB" id="9784339at2"/>
<dbReference type="KEGG" id="pcx:LPB68_13900"/>
<dbReference type="GO" id="GO:0004725">
    <property type="term" value="F:protein tyrosine phosphatase activity"/>
    <property type="evidence" value="ECO:0007669"/>
    <property type="project" value="TreeGrafter"/>
</dbReference>
<dbReference type="InterPro" id="IPR050438">
    <property type="entry name" value="LMW_PTPase"/>
</dbReference>
<dbReference type="AlphaFoldDB" id="A0A167BH90"/>
<dbReference type="PANTHER" id="PTHR11717">
    <property type="entry name" value="LOW MOLECULAR WEIGHT PROTEIN TYROSINE PHOSPHATASE"/>
    <property type="match status" value="1"/>
</dbReference>
<dbReference type="EMBL" id="LSFN01000036">
    <property type="protein sequence ID" value="OAB72068.1"/>
    <property type="molecule type" value="Genomic_DNA"/>
</dbReference>
<keyword evidence="3" id="KW-1185">Reference proteome</keyword>
<dbReference type="InterPro" id="IPR036196">
    <property type="entry name" value="Ptyr_pPase_sf"/>
</dbReference>
<dbReference type="SMART" id="SM00226">
    <property type="entry name" value="LMWPc"/>
    <property type="match status" value="1"/>
</dbReference>
<comment type="caution">
    <text evidence="2">The sequence shown here is derived from an EMBL/GenBank/DDBJ whole genome shotgun (WGS) entry which is preliminary data.</text>
</comment>
<evidence type="ECO:0000313" key="3">
    <source>
        <dbReference type="Proteomes" id="UP000077134"/>
    </source>
</evidence>
<reference evidence="2 3" key="1">
    <citation type="submission" date="2016-02" db="EMBL/GenBank/DDBJ databases">
        <title>Paenibacillus sp. LPB0068, isolated from Crassostrea gigas.</title>
        <authorList>
            <person name="Shin S.-K."/>
            <person name="Yi H."/>
        </authorList>
    </citation>
    <scope>NUCLEOTIDE SEQUENCE [LARGE SCALE GENOMIC DNA]</scope>
    <source>
        <strain evidence="2 3">LPB0068</strain>
    </source>
</reference>
<gene>
    <name evidence="2" type="ORF">PNBC_16990</name>
</gene>
<dbReference type="PANTHER" id="PTHR11717:SF31">
    <property type="entry name" value="LOW MOLECULAR WEIGHT PROTEIN-TYROSINE-PHOSPHATASE ETP-RELATED"/>
    <property type="match status" value="1"/>
</dbReference>
<protein>
    <submittedName>
        <fullName evidence="2">Protein tyrosine phosphatase</fullName>
    </submittedName>
</protein>
<dbReference type="Pfam" id="PF01451">
    <property type="entry name" value="LMWPc"/>
    <property type="match status" value="1"/>
</dbReference>
<name>A0A167BH90_9BACL</name>
<proteinExistence type="predicted"/>
<dbReference type="Gene3D" id="3.40.50.2300">
    <property type="match status" value="1"/>
</dbReference>
<dbReference type="InterPro" id="IPR023485">
    <property type="entry name" value="Ptyr_pPase"/>
</dbReference>
<dbReference type="Proteomes" id="UP000077134">
    <property type="component" value="Unassembled WGS sequence"/>
</dbReference>
<evidence type="ECO:0000259" key="1">
    <source>
        <dbReference type="SMART" id="SM00226"/>
    </source>
</evidence>
<accession>A0A167BH90</accession>
<evidence type="ECO:0000313" key="2">
    <source>
        <dbReference type="EMBL" id="OAB72068.1"/>
    </source>
</evidence>
<organism evidence="2 3">
    <name type="scientific">Paenibacillus crassostreae</name>
    <dbReference type="NCBI Taxonomy" id="1763538"/>
    <lineage>
        <taxon>Bacteria</taxon>
        <taxon>Bacillati</taxon>
        <taxon>Bacillota</taxon>
        <taxon>Bacilli</taxon>
        <taxon>Bacillales</taxon>
        <taxon>Paenibacillaceae</taxon>
        <taxon>Paenibacillus</taxon>
    </lineage>
</organism>